<feature type="compositionally biased region" description="Polar residues" evidence="6">
    <location>
        <begin position="40"/>
        <end position="57"/>
    </location>
</feature>
<dbReference type="PANTHER" id="PTHR45527:SF16">
    <property type="entry name" value="NONRIBOSOMAL PEPTIDE SYNTHASE ATNA-RELATED"/>
    <property type="match status" value="1"/>
</dbReference>
<feature type="domain" description="Carrier" evidence="7">
    <location>
        <begin position="1977"/>
        <end position="2053"/>
    </location>
</feature>
<dbReference type="CDD" id="cd19545">
    <property type="entry name" value="FUM14_C_NRPS-like"/>
    <property type="match status" value="1"/>
</dbReference>
<dbReference type="CDD" id="cd05918">
    <property type="entry name" value="A_NRPS_SidN3_like"/>
    <property type="match status" value="2"/>
</dbReference>
<gene>
    <name evidence="8" type="ORF">IFM53868_09145</name>
</gene>
<dbReference type="Pfam" id="PF00668">
    <property type="entry name" value="Condensation"/>
    <property type="match status" value="2"/>
</dbReference>
<protein>
    <submittedName>
        <fullName evidence="8">Nonribosomal peptide synthetase 1</fullName>
    </submittedName>
</protein>
<dbReference type="SUPFAM" id="SSF52777">
    <property type="entry name" value="CoA-dependent acyltransferases"/>
    <property type="match status" value="5"/>
</dbReference>
<dbReference type="InterPro" id="IPR023213">
    <property type="entry name" value="CAT-like_dom_sf"/>
</dbReference>
<dbReference type="PANTHER" id="PTHR45527">
    <property type="entry name" value="NONRIBOSOMAL PEPTIDE SYNTHETASE"/>
    <property type="match status" value="1"/>
</dbReference>
<organism evidence="8 9">
    <name type="scientific">Aspergillus udagawae</name>
    <dbReference type="NCBI Taxonomy" id="91492"/>
    <lineage>
        <taxon>Eukaryota</taxon>
        <taxon>Fungi</taxon>
        <taxon>Dikarya</taxon>
        <taxon>Ascomycota</taxon>
        <taxon>Pezizomycotina</taxon>
        <taxon>Eurotiomycetes</taxon>
        <taxon>Eurotiomycetidae</taxon>
        <taxon>Eurotiales</taxon>
        <taxon>Aspergillaceae</taxon>
        <taxon>Aspergillus</taxon>
        <taxon>Aspergillus subgen. Fumigati</taxon>
    </lineage>
</organism>
<proteinExistence type="inferred from homology"/>
<dbReference type="Pfam" id="PF00550">
    <property type="entry name" value="PP-binding"/>
    <property type="match status" value="3"/>
</dbReference>
<dbReference type="EMBL" id="BLKG01000153">
    <property type="protein sequence ID" value="GFF97518.1"/>
    <property type="molecule type" value="Genomic_DNA"/>
</dbReference>
<name>A0ABQ1BAQ2_9EURO</name>
<evidence type="ECO:0000256" key="3">
    <source>
        <dbReference type="ARBA" id="ARBA00022598"/>
    </source>
</evidence>
<keyword evidence="1" id="KW-0596">Phosphopantetheine</keyword>
<evidence type="ECO:0000256" key="4">
    <source>
        <dbReference type="ARBA" id="ARBA00022737"/>
    </source>
</evidence>
<dbReference type="Pfam" id="PF00501">
    <property type="entry name" value="AMP-binding"/>
    <property type="match status" value="2"/>
</dbReference>
<comment type="caution">
    <text evidence="8">The sequence shown here is derived from an EMBL/GenBank/DDBJ whole genome shotgun (WGS) entry which is preliminary data.</text>
</comment>
<evidence type="ECO:0000256" key="5">
    <source>
        <dbReference type="ARBA" id="ARBA00029454"/>
    </source>
</evidence>
<dbReference type="Gene3D" id="3.30.559.10">
    <property type="entry name" value="Chloramphenicol acetyltransferase-like domain"/>
    <property type="match status" value="2"/>
</dbReference>
<dbReference type="InterPro" id="IPR010071">
    <property type="entry name" value="AA_adenyl_dom"/>
</dbReference>
<evidence type="ECO:0000313" key="8">
    <source>
        <dbReference type="EMBL" id="GFF97518.1"/>
    </source>
</evidence>
<dbReference type="Gene3D" id="3.30.300.30">
    <property type="match status" value="2"/>
</dbReference>
<feature type="region of interest" description="Disordered" evidence="6">
    <location>
        <begin position="38"/>
        <end position="57"/>
    </location>
</feature>
<dbReference type="InterPro" id="IPR042099">
    <property type="entry name" value="ANL_N_sf"/>
</dbReference>
<sequence length="2513" mass="277248">MQDPDRESTVNTISSSQVSYMQAMKALPLPPPCILPTIPASSSLPNQHNTANDPQEQKSIIQEWDNQEKQSLHQWLDIEAVGLIPLVRAAWAVVLRCYTAQDHVCFQISPGDQGDIQIHSCHVTGSTSLRSLLCDTGRGDGIEESCLYNRPKPRHGAPERLCNTMIYVGKDPVQRMNGTDISVGICHSEHNGAVVTAINYSTLTMSRQQADTVLHTFHHIITEILRHTEQTVGDLYLCSDTDVQQMAQWNMTFSNKTTYGEQCVTEVILRQCCEYPDAMAVSAWDGQMTYGELDRHSARLAKQLMKLGIGPEICVPLCLEKSKWVAVAVLGVLRTGGAFVLIDVSHPPDRIRKISQAVSAPVVACSRACESLARCLADKLVVIEDCLVSNGDLDEDAPLPQHQSSPSDALYVVFTSGSTSEPKGVVMEHGPFCASTHATASSLMLGPDTRRLQFSSHAFTMCNRELLMTLMVGGCLCIPSEEDRIYDLAGFINRHRVNYTYLTPPMASLLSPSDVPTLRVLLLGGEPIGGFHLAEWTSNLRVFYGYGASETAGVAILASDLNSGWDPRNIGFACDSCLWVVDADDPNRLVPIGAVGELLIQGKGLAREYLGDETRTRSVFLQTADWQRRLMQHRYSAPQERLYRTGDLVRYNLDGSIHYIGRKDSQVKVNGQRVELGEVEYHIRDCPELVRRGVRNVAAIAVNTAATQLGTMRTQLVAFIEHGPSQVTKEDEREYQGVRIVHSDLLATALEQHLVRSIPRYMIPVHFFFVCSMPMTKSGKLHRLLLQAVASDILTAGDSDPIPNRSTATAKERLLQDIWMETLGLPHKPRKQDDFFSKSGDSIAATKVVGRLREKGFMLTVADIFKHRTLERIASVLCASQRVTAECAPFSLITANITLLNAVMKQIKVEIDDIEDIYPCTPMQEGLMALSIKNPGSYCGCFTWTLPSTVDLQLFKAAWEAVWMKNPILRTRIARLPQGMLQVVVRGDIPWSTVTEDNELGTGIKKPLIDHGPLVQFSIAASHSCTFRIVIHHAIYDAWSLDILCEQAQHAYNGAKIDFHPANTYIPYLRKHAGPLSAQFWKSEFEELRASQFPVLRGPMLGQGGATIELKHTLPNAGTEFTISSSLRLAWALVLGLESGCDDVVFGATVTGRGADVEGISGFTGPTIATVPVRIQLRYGQSVEENLVQVHEQFARMIAFEQTGLQHIRLAGPDAAAACEFHNLLVIQPRGRQQAMRHGIFEQPLPGAGSSLTTGMDYPLTLICEVGEQSLVFKMSFAPEAIAEQDAQRILKQLAHVHDQVMVGGKRRLSDIDLVHTEDLARLKQWNSHIPPRSHVCVHDIILQSCRTRAESVAVCGVDQQLTYGQLDRYSAYVGHCIVTKDIRPGDIVPLVFEKSPWTAVAMLAVLRAGAAFVLLTHSHPLQRLQDLISETRAKLILSSKACAKTSQQLHSEVIVVDNTTADLYAETCCLRCSLPKVPVTPEDPAFILFTSGSSGTPKGIVLPHGAITSGLAVRQKRLRMNPESRVFQYASYAFGVGVLDHLLSLMTGACICVPDEEVLRNDPTKAARDLQANMVIAGSSSMRLIKPRGVPTIQTVVTGGEPLRRELVREWEGQATLIHCYGSAECNVVATVYEGVGVDDDLAKIGTGIDVATWIVDPDDHHRLLPIGSVGELLLEGPTIASGYLNNPEQTAAAFVDCPQWLANIRAPGHAERLYKTGDLVRYCPDGALVFLGRKDFQIKINGQRIEPGEIEQRILAQFPKVKEAVVDRVQLKCNNDQEVLVAFMSPRTRHIWGEPLQVECSPDLEVAQDPSSQFYLDMHDIAAYLGQSLPSYMVPSIFVPLTGFPKTATGKLNRRRLREVVAMWDRDRVSLYHTERLGRAGAQVAVTDEAKQMVTLVATVLDMDPTSVSAKGNFFILGGDSIAATRLSMLAKEHGLLLTVQDIFLHPILSDMAEVAKPLAESRPSPELGTTGQSLLVEERAQRIRDIVSRVLKMPMTAVRLDSNFFSLGGDSITSFELALIAKREGIHLTEDTIFKSPVVIDMAAAIRSVASGARRSDSEGSRIDTLNIPSGSNEYERIYKRLPAEISSSVVDAHPLSEFQQMTLAIMNYRYYCIALPPNFDRGRLCRACQALVDRHAIFRTVFTSDDGEMIQLVLKEWQILIHDYEVDDLDRHCSEDGATAQAPTSSGKPPLGVQLVTLKGAQDTFLVFRLAHALFDGYSLYNLIHDLSALYNGRSLPPTSSFLTHLRAAKAMKTDAAYSTWRRVLHGAQMTSLRQHRLPVPAGTERAAPAYLVKAMKTIPRVSPPTNVTLSTALKAAWAVTLLRYFAPITRCAEETTADVVFGQVFHGRELDVPHEDRIIGPCISIVPVRVSFQPSTCKLELLRTVQQQLLGTMSCAALEYQDIVKNCTSWPETTPMGSFVRVRNYEIDPPCWLDGVACETTYKVLPNNPSESANVHIHPTGDELRVDITISSHVLSPEQVEYVVEDYCRTIQAFDSDAIAREPAISAP</sequence>
<comment type="similarity">
    <text evidence="5">Belongs to the NRP synthetase family.</text>
</comment>
<dbReference type="PROSITE" id="PS50075">
    <property type="entry name" value="CARRIER"/>
    <property type="match status" value="3"/>
</dbReference>
<reference evidence="8 9" key="1">
    <citation type="submission" date="2020-01" db="EMBL/GenBank/DDBJ databases">
        <title>Draft genome sequence of Aspergillus udagawae IFM 53868.</title>
        <authorList>
            <person name="Takahashi H."/>
            <person name="Yaguchi T."/>
        </authorList>
    </citation>
    <scope>NUCLEOTIDE SEQUENCE [LARGE SCALE GENOMIC DNA]</scope>
    <source>
        <strain evidence="8 9">IFM 53868</strain>
    </source>
</reference>
<evidence type="ECO:0000256" key="2">
    <source>
        <dbReference type="ARBA" id="ARBA00022553"/>
    </source>
</evidence>
<feature type="domain" description="Carrier" evidence="7">
    <location>
        <begin position="1886"/>
        <end position="1962"/>
    </location>
</feature>
<dbReference type="PROSITE" id="PS00455">
    <property type="entry name" value="AMP_BINDING"/>
    <property type="match status" value="2"/>
</dbReference>
<keyword evidence="3" id="KW-0436">Ligase</keyword>
<dbReference type="SUPFAM" id="SSF47336">
    <property type="entry name" value="ACP-like"/>
    <property type="match status" value="3"/>
</dbReference>
<dbReference type="InterPro" id="IPR020845">
    <property type="entry name" value="AMP-binding_CS"/>
</dbReference>
<evidence type="ECO:0000313" key="9">
    <source>
        <dbReference type="Proteomes" id="UP000465266"/>
    </source>
</evidence>
<dbReference type="InterPro" id="IPR000873">
    <property type="entry name" value="AMP-dep_synth/lig_dom"/>
</dbReference>
<dbReference type="SUPFAM" id="SSF56801">
    <property type="entry name" value="Acetyl-CoA synthetase-like"/>
    <property type="match status" value="2"/>
</dbReference>
<feature type="domain" description="Carrier" evidence="7">
    <location>
        <begin position="806"/>
        <end position="881"/>
    </location>
</feature>
<dbReference type="NCBIfam" id="TIGR01733">
    <property type="entry name" value="AA-adenyl-dom"/>
    <property type="match status" value="2"/>
</dbReference>
<accession>A0ABQ1BAQ2</accession>
<dbReference type="Gene3D" id="3.30.559.30">
    <property type="entry name" value="Nonribosomal peptide synthetase, condensation domain"/>
    <property type="match status" value="2"/>
</dbReference>
<evidence type="ECO:0000256" key="1">
    <source>
        <dbReference type="ARBA" id="ARBA00022450"/>
    </source>
</evidence>
<evidence type="ECO:0000256" key="6">
    <source>
        <dbReference type="SAM" id="MobiDB-lite"/>
    </source>
</evidence>
<keyword evidence="4" id="KW-0677">Repeat</keyword>
<dbReference type="InterPro" id="IPR045851">
    <property type="entry name" value="AMP-bd_C_sf"/>
</dbReference>
<dbReference type="InterPro" id="IPR001242">
    <property type="entry name" value="Condensation_dom"/>
</dbReference>
<dbReference type="Gene3D" id="3.40.50.12780">
    <property type="entry name" value="N-terminal domain of ligase-like"/>
    <property type="match status" value="2"/>
</dbReference>
<dbReference type="InterPro" id="IPR009081">
    <property type="entry name" value="PP-bd_ACP"/>
</dbReference>
<dbReference type="Gene3D" id="1.10.1200.10">
    <property type="entry name" value="ACP-like"/>
    <property type="match status" value="3"/>
</dbReference>
<keyword evidence="9" id="KW-1185">Reference proteome</keyword>
<dbReference type="Proteomes" id="UP000465266">
    <property type="component" value="Unassembled WGS sequence"/>
</dbReference>
<dbReference type="InterPro" id="IPR036736">
    <property type="entry name" value="ACP-like_sf"/>
</dbReference>
<dbReference type="CDD" id="cd19542">
    <property type="entry name" value="CT_NRPS-like"/>
    <property type="match status" value="1"/>
</dbReference>
<evidence type="ECO:0000259" key="7">
    <source>
        <dbReference type="PROSITE" id="PS50075"/>
    </source>
</evidence>
<keyword evidence="2" id="KW-0597">Phosphoprotein</keyword>